<sequence length="398" mass="44241">MPRVVCVLNRLVIGGPAIIAAYLTHYGQPDFETLMVIGGRDDHEQDASFITERYGIKPLVVPEMRRAISFGQDRAAYRRLKEIIRDFKPDIVHTHAAKSGALGRLAAFACKVPVTVHTFHGHVFHSYFSPLKTRLFIEAERYLARRSSGIIAISELQKQELTRDFRICSPDKIRVIPLGLELAPFRDDQDVKRATFRHRFGIADDEITIGLVGRIVPVKNHALFLAMAAEVARNTGRRLRFMLIGDGDERPVAEEECRRLGLDYTYYPENPRRALVTCTSWQTDMDAVYAGLDLVLLTSHNEGTPVSLIEAQAAGRPVVATNVGGVADTLEDGRGGFLAPAGDVAALAAHTLRLIEDEGLRKTTGIAGREFATRTFSVEGMVAQTKNYYNELLNNARR</sequence>
<dbReference type="InterPro" id="IPR028098">
    <property type="entry name" value="Glyco_trans_4-like_N"/>
</dbReference>
<dbReference type="Proteomes" id="UP000295334">
    <property type="component" value="Unassembled WGS sequence"/>
</dbReference>
<dbReference type="OrthoDB" id="9792322at2"/>
<dbReference type="RefSeq" id="WP_131449085.1">
    <property type="nucleotide sequence ID" value="NZ_SJZI01000042.1"/>
</dbReference>
<dbReference type="SUPFAM" id="SSF53756">
    <property type="entry name" value="UDP-Glycosyltransferase/glycogen phosphorylase"/>
    <property type="match status" value="1"/>
</dbReference>
<accession>A0A4R1BB23</accession>
<organism evidence="2 3">
    <name type="scientific">Flaviaesturariibacter flavus</name>
    <dbReference type="NCBI Taxonomy" id="2502780"/>
    <lineage>
        <taxon>Bacteria</taxon>
        <taxon>Pseudomonadati</taxon>
        <taxon>Bacteroidota</taxon>
        <taxon>Chitinophagia</taxon>
        <taxon>Chitinophagales</taxon>
        <taxon>Chitinophagaceae</taxon>
        <taxon>Flaviaestuariibacter</taxon>
    </lineage>
</organism>
<keyword evidence="3" id="KW-1185">Reference proteome</keyword>
<dbReference type="Pfam" id="PF13692">
    <property type="entry name" value="Glyco_trans_1_4"/>
    <property type="match status" value="1"/>
</dbReference>
<protein>
    <submittedName>
        <fullName evidence="2">Glycosyltransferase family 1 protein</fullName>
    </submittedName>
</protein>
<proteinExistence type="predicted"/>
<dbReference type="InterPro" id="IPR050194">
    <property type="entry name" value="Glycosyltransferase_grp1"/>
</dbReference>
<dbReference type="CDD" id="cd03808">
    <property type="entry name" value="GT4_CapM-like"/>
    <property type="match status" value="1"/>
</dbReference>
<evidence type="ECO:0000313" key="2">
    <source>
        <dbReference type="EMBL" id="TCJ14196.1"/>
    </source>
</evidence>
<dbReference type="PANTHER" id="PTHR45947:SF3">
    <property type="entry name" value="SULFOQUINOVOSYL TRANSFERASE SQD2"/>
    <property type="match status" value="1"/>
</dbReference>
<dbReference type="GO" id="GO:0016758">
    <property type="term" value="F:hexosyltransferase activity"/>
    <property type="evidence" value="ECO:0007669"/>
    <property type="project" value="TreeGrafter"/>
</dbReference>
<evidence type="ECO:0000313" key="3">
    <source>
        <dbReference type="Proteomes" id="UP000295334"/>
    </source>
</evidence>
<dbReference type="AlphaFoldDB" id="A0A4R1BB23"/>
<dbReference type="Pfam" id="PF13439">
    <property type="entry name" value="Glyco_transf_4"/>
    <property type="match status" value="1"/>
</dbReference>
<gene>
    <name evidence="2" type="ORF">EPD60_09315</name>
</gene>
<keyword evidence="2" id="KW-0808">Transferase</keyword>
<reference evidence="2 3" key="1">
    <citation type="submission" date="2019-03" db="EMBL/GenBank/DDBJ databases">
        <authorList>
            <person name="Kim M.K.M."/>
        </authorList>
    </citation>
    <scope>NUCLEOTIDE SEQUENCE [LARGE SCALE GENOMIC DNA]</scope>
    <source>
        <strain evidence="2 3">17J68-12</strain>
    </source>
</reference>
<dbReference type="PANTHER" id="PTHR45947">
    <property type="entry name" value="SULFOQUINOVOSYL TRANSFERASE SQD2"/>
    <property type="match status" value="1"/>
</dbReference>
<evidence type="ECO:0000259" key="1">
    <source>
        <dbReference type="Pfam" id="PF13439"/>
    </source>
</evidence>
<dbReference type="EMBL" id="SJZI01000042">
    <property type="protein sequence ID" value="TCJ14196.1"/>
    <property type="molecule type" value="Genomic_DNA"/>
</dbReference>
<name>A0A4R1BB23_9BACT</name>
<comment type="caution">
    <text evidence="2">The sequence shown here is derived from an EMBL/GenBank/DDBJ whole genome shotgun (WGS) entry which is preliminary data.</text>
</comment>
<feature type="domain" description="Glycosyltransferase subfamily 4-like N-terminal" evidence="1">
    <location>
        <begin position="43"/>
        <end position="182"/>
    </location>
</feature>
<dbReference type="Gene3D" id="3.40.50.2000">
    <property type="entry name" value="Glycogen Phosphorylase B"/>
    <property type="match status" value="2"/>
</dbReference>